<organism evidence="2 3">
    <name type="scientific">Burkholderia multivorans</name>
    <dbReference type="NCBI Taxonomy" id="87883"/>
    <lineage>
        <taxon>Bacteria</taxon>
        <taxon>Pseudomonadati</taxon>
        <taxon>Pseudomonadota</taxon>
        <taxon>Betaproteobacteria</taxon>
        <taxon>Burkholderiales</taxon>
        <taxon>Burkholderiaceae</taxon>
        <taxon>Burkholderia</taxon>
        <taxon>Burkholderia cepacia complex</taxon>
    </lineage>
</organism>
<dbReference type="Proteomes" id="UP000237686">
    <property type="component" value="Unassembled WGS sequence"/>
</dbReference>
<accession>A0A8E2US33</accession>
<evidence type="ECO:0000313" key="3">
    <source>
        <dbReference type="Proteomes" id="UP000237686"/>
    </source>
</evidence>
<evidence type="ECO:0000256" key="1">
    <source>
        <dbReference type="SAM" id="MobiDB-lite"/>
    </source>
</evidence>
<feature type="region of interest" description="Disordered" evidence="1">
    <location>
        <begin position="73"/>
        <end position="96"/>
    </location>
</feature>
<name>A0A8E2US33_9BURK</name>
<proteinExistence type="predicted"/>
<dbReference type="EMBL" id="PVFZ01000043">
    <property type="protein sequence ID" value="PRF22408.1"/>
    <property type="molecule type" value="Genomic_DNA"/>
</dbReference>
<sequence length="96" mass="10831">MARPGRPNEIIGRTERDNVVVHRRGARARVRKVPNVTQRTLRGQPIDLHLLIAASAQSFAPRPRSARGMHLQMHPVHRNSGSHVVSRRIGVRRMPA</sequence>
<reference evidence="2 3" key="1">
    <citation type="submission" date="2018-03" db="EMBL/GenBank/DDBJ databases">
        <authorList>
            <person name="Nguyen K."/>
            <person name="Fouts D."/>
            <person name="Sutton G."/>
        </authorList>
    </citation>
    <scope>NUCLEOTIDE SEQUENCE [LARGE SCALE GENOMIC DNA]</scope>
    <source>
        <strain evidence="2 3">AU17135</strain>
    </source>
</reference>
<dbReference type="AlphaFoldDB" id="A0A8E2US33"/>
<protein>
    <submittedName>
        <fullName evidence="2">Uncharacterized protein</fullName>
    </submittedName>
</protein>
<gene>
    <name evidence="2" type="ORF">C6P98_15965</name>
</gene>
<evidence type="ECO:0000313" key="2">
    <source>
        <dbReference type="EMBL" id="PRF22408.1"/>
    </source>
</evidence>
<feature type="compositionally biased region" description="Basic residues" evidence="1">
    <location>
        <begin position="85"/>
        <end position="96"/>
    </location>
</feature>
<comment type="caution">
    <text evidence="2">The sequence shown here is derived from an EMBL/GenBank/DDBJ whole genome shotgun (WGS) entry which is preliminary data.</text>
</comment>